<dbReference type="AlphaFoldDB" id="A0A195BIS7"/>
<name>A0A195BIS7_9HYME</name>
<accession>A0A195BIS7</accession>
<dbReference type="EMBL" id="KQ976465">
    <property type="protein sequence ID" value="KYM84262.1"/>
    <property type="molecule type" value="Genomic_DNA"/>
</dbReference>
<gene>
    <name evidence="1" type="ORF">ALC53_05354</name>
</gene>
<sequence length="91" mass="10185">MSPAVSVAKAKPAVPVRCRIGYTPVTVFDKSVHRNDAMGSDAKQNAFCFHLWHVRVRRPLYRRGTSVTRTLVEPVSSGRCLTLFPSTRSRV</sequence>
<evidence type="ECO:0000313" key="1">
    <source>
        <dbReference type="EMBL" id="KYM84262.1"/>
    </source>
</evidence>
<dbReference type="Proteomes" id="UP000078540">
    <property type="component" value="Unassembled WGS sequence"/>
</dbReference>
<proteinExistence type="predicted"/>
<organism evidence="1 2">
    <name type="scientific">Atta colombica</name>
    <dbReference type="NCBI Taxonomy" id="520822"/>
    <lineage>
        <taxon>Eukaryota</taxon>
        <taxon>Metazoa</taxon>
        <taxon>Ecdysozoa</taxon>
        <taxon>Arthropoda</taxon>
        <taxon>Hexapoda</taxon>
        <taxon>Insecta</taxon>
        <taxon>Pterygota</taxon>
        <taxon>Neoptera</taxon>
        <taxon>Endopterygota</taxon>
        <taxon>Hymenoptera</taxon>
        <taxon>Apocrita</taxon>
        <taxon>Aculeata</taxon>
        <taxon>Formicoidea</taxon>
        <taxon>Formicidae</taxon>
        <taxon>Myrmicinae</taxon>
        <taxon>Atta</taxon>
    </lineage>
</organism>
<reference evidence="1 2" key="1">
    <citation type="submission" date="2015-09" db="EMBL/GenBank/DDBJ databases">
        <title>Atta colombica WGS genome.</title>
        <authorList>
            <person name="Nygaard S."/>
            <person name="Hu H."/>
            <person name="Boomsma J."/>
            <person name="Zhang G."/>
        </authorList>
    </citation>
    <scope>NUCLEOTIDE SEQUENCE [LARGE SCALE GENOMIC DNA]</scope>
    <source>
        <strain evidence="1">Treedump-2</strain>
        <tissue evidence="1">Whole body</tissue>
    </source>
</reference>
<keyword evidence="2" id="KW-1185">Reference proteome</keyword>
<protein>
    <submittedName>
        <fullName evidence="1">Uncharacterized protein</fullName>
    </submittedName>
</protein>
<evidence type="ECO:0000313" key="2">
    <source>
        <dbReference type="Proteomes" id="UP000078540"/>
    </source>
</evidence>